<keyword evidence="3" id="KW-1185">Reference proteome</keyword>
<sequence>MILKSRKLPKTIQTLQSIKNRLPDFHPSKQEVEKELGQCLAGFHGEKSADYYLSLIEPEPLIICDLRLKYRGMYFQIDTMLIFPQVIITFEVKYIKGTIEIKSHYDQTLRTLNGLEEGFPSFRLQAERQGELLSKWLKHNCNLKIPIVSYVVMGNLKTIVKAENKEDLLHTIPMQAIPKTAHQLLSRYQNKKLSVKKALEIGEKLVSAHEENMINWYKKFGISFNDLKKGFTCPNCTSFNILRKSVKWWCDECGLQGQKIYKYAVEEVFLLLGEGLTNRQFRLLFISTSPQSVKRLLRKMDLQRIGSGSATKYYRRRD</sequence>
<proteinExistence type="predicted"/>
<gene>
    <name evidence="2" type="ORF">JMA_29860</name>
</gene>
<dbReference type="Pfam" id="PF08378">
    <property type="entry name" value="NERD"/>
    <property type="match status" value="1"/>
</dbReference>
<accession>A0A0B5AUM3</accession>
<name>A0A0B5AUM3_9BACL</name>
<dbReference type="Proteomes" id="UP000031449">
    <property type="component" value="Chromosome"/>
</dbReference>
<reference evidence="2 3" key="1">
    <citation type="submission" date="2014-08" db="EMBL/GenBank/DDBJ databases">
        <title>Complete genome of a marine bacteria Jeotgalibacillus malaysiensis.</title>
        <authorList>
            <person name="Yaakop A.S."/>
            <person name="Chan K.-G."/>
            <person name="Goh K.M."/>
        </authorList>
    </citation>
    <scope>NUCLEOTIDE SEQUENCE [LARGE SCALE GENOMIC DNA]</scope>
    <source>
        <strain evidence="2 3">D5</strain>
    </source>
</reference>
<dbReference type="STRING" id="1508404.JMA_29860"/>
<protein>
    <recommendedName>
        <fullName evidence="1">NERD domain-containing protein</fullName>
    </recommendedName>
</protein>
<dbReference type="InterPro" id="IPR011528">
    <property type="entry name" value="NERD"/>
</dbReference>
<dbReference type="HOGENOM" id="CLU_071777_0_0_9"/>
<evidence type="ECO:0000313" key="3">
    <source>
        <dbReference type="Proteomes" id="UP000031449"/>
    </source>
</evidence>
<evidence type="ECO:0000313" key="2">
    <source>
        <dbReference type="EMBL" id="AJD92303.1"/>
    </source>
</evidence>
<feature type="domain" description="NERD" evidence="1">
    <location>
        <begin position="41"/>
        <end position="156"/>
    </location>
</feature>
<dbReference type="KEGG" id="jeo:JMA_29860"/>
<dbReference type="EMBL" id="CP009416">
    <property type="protein sequence ID" value="AJD92303.1"/>
    <property type="molecule type" value="Genomic_DNA"/>
</dbReference>
<dbReference type="OrthoDB" id="2734037at2"/>
<dbReference type="PROSITE" id="PS50965">
    <property type="entry name" value="NERD"/>
    <property type="match status" value="1"/>
</dbReference>
<organism evidence="2 3">
    <name type="scientific">Jeotgalibacillus malaysiensis</name>
    <dbReference type="NCBI Taxonomy" id="1508404"/>
    <lineage>
        <taxon>Bacteria</taxon>
        <taxon>Bacillati</taxon>
        <taxon>Bacillota</taxon>
        <taxon>Bacilli</taxon>
        <taxon>Bacillales</taxon>
        <taxon>Caryophanaceae</taxon>
        <taxon>Jeotgalibacillus</taxon>
    </lineage>
</organism>
<evidence type="ECO:0000259" key="1">
    <source>
        <dbReference type="PROSITE" id="PS50965"/>
    </source>
</evidence>
<dbReference type="BioCyc" id="JESP1508404:G14D9-12267-MONOMER"/>
<dbReference type="AlphaFoldDB" id="A0A0B5AUM3"/>